<feature type="domain" description="HMG box" evidence="6">
    <location>
        <begin position="33"/>
        <end position="102"/>
    </location>
</feature>
<comment type="subcellular location">
    <subcellularLocation>
        <location evidence="1">Nucleus</location>
    </subcellularLocation>
</comment>
<dbReference type="CDD" id="cd22005">
    <property type="entry name" value="HMG-box_AtHMGB1-like"/>
    <property type="match status" value="1"/>
</dbReference>
<keyword evidence="8" id="KW-1185">Reference proteome</keyword>
<name>A0A8J5TCK3_ZIZPA</name>
<sequence length="147" mass="16606">MKGKADASKKGEGRLKAAGGAGKRKKAAASGKPKRPPSAFFVFMSEFRQEYQAQNPNNKSVANVSKAAGEKWRSMSEEDKAPYVEKAGQKKQDYEKSKATSIRRRAQARRKLRLKRTRGKALTNPSLRSMMSRMMVVMRKMMRMMSK</sequence>
<feature type="compositionally biased region" description="Basic and acidic residues" evidence="5">
    <location>
        <begin position="72"/>
        <end position="98"/>
    </location>
</feature>
<dbReference type="PANTHER" id="PTHR46261:SF15">
    <property type="entry name" value="OS02G0670400 PROTEIN"/>
    <property type="match status" value="1"/>
</dbReference>
<evidence type="ECO:0000256" key="3">
    <source>
        <dbReference type="ARBA" id="ARBA00023242"/>
    </source>
</evidence>
<comment type="caution">
    <text evidence="7">The sequence shown here is derived from an EMBL/GenBank/DDBJ whole genome shotgun (WGS) entry which is preliminary data.</text>
</comment>
<feature type="DNA-binding region" description="HMG box" evidence="4">
    <location>
        <begin position="33"/>
        <end position="102"/>
    </location>
</feature>
<reference evidence="7" key="2">
    <citation type="submission" date="2021-02" db="EMBL/GenBank/DDBJ databases">
        <authorList>
            <person name="Kimball J.A."/>
            <person name="Haas M.W."/>
            <person name="Macchietto M."/>
            <person name="Kono T."/>
            <person name="Duquette J."/>
            <person name="Shao M."/>
        </authorList>
    </citation>
    <scope>NUCLEOTIDE SEQUENCE</scope>
    <source>
        <tissue evidence="7">Fresh leaf tissue</tissue>
    </source>
</reference>
<evidence type="ECO:0000256" key="2">
    <source>
        <dbReference type="ARBA" id="ARBA00023125"/>
    </source>
</evidence>
<dbReference type="GO" id="GO:0003677">
    <property type="term" value="F:DNA binding"/>
    <property type="evidence" value="ECO:0007669"/>
    <property type="project" value="UniProtKB-UniRule"/>
</dbReference>
<dbReference type="GO" id="GO:0005634">
    <property type="term" value="C:nucleus"/>
    <property type="evidence" value="ECO:0007669"/>
    <property type="project" value="UniProtKB-SubCell"/>
</dbReference>
<dbReference type="PROSITE" id="PS50118">
    <property type="entry name" value="HMG_BOX_2"/>
    <property type="match status" value="1"/>
</dbReference>
<evidence type="ECO:0000256" key="5">
    <source>
        <dbReference type="SAM" id="MobiDB-lite"/>
    </source>
</evidence>
<keyword evidence="2 4" id="KW-0238">DNA-binding</keyword>
<dbReference type="OrthoDB" id="1919336at2759"/>
<evidence type="ECO:0000313" key="8">
    <source>
        <dbReference type="Proteomes" id="UP000729402"/>
    </source>
</evidence>
<evidence type="ECO:0000256" key="4">
    <source>
        <dbReference type="PROSITE-ProRule" id="PRU00267"/>
    </source>
</evidence>
<dbReference type="InterPro" id="IPR031061">
    <property type="entry name" value="HMGB_plant"/>
</dbReference>
<dbReference type="InterPro" id="IPR009071">
    <property type="entry name" value="HMG_box_dom"/>
</dbReference>
<accession>A0A8J5TCK3</accession>
<feature type="compositionally biased region" description="Basic and acidic residues" evidence="5">
    <location>
        <begin position="1"/>
        <end position="15"/>
    </location>
</feature>
<keyword evidence="3 4" id="KW-0539">Nucleus</keyword>
<dbReference type="Pfam" id="PF00505">
    <property type="entry name" value="HMG_box"/>
    <property type="match status" value="1"/>
</dbReference>
<evidence type="ECO:0000259" key="6">
    <source>
        <dbReference type="PROSITE" id="PS50118"/>
    </source>
</evidence>
<feature type="region of interest" description="Disordered" evidence="5">
    <location>
        <begin position="1"/>
        <end position="38"/>
    </location>
</feature>
<dbReference type="SMART" id="SM00398">
    <property type="entry name" value="HMG"/>
    <property type="match status" value="1"/>
</dbReference>
<feature type="compositionally biased region" description="Basic residues" evidence="5">
    <location>
        <begin position="101"/>
        <end position="111"/>
    </location>
</feature>
<dbReference type="AlphaFoldDB" id="A0A8J5TCK3"/>
<proteinExistence type="predicted"/>
<feature type="region of interest" description="Disordered" evidence="5">
    <location>
        <begin position="72"/>
        <end position="111"/>
    </location>
</feature>
<gene>
    <name evidence="7" type="ORF">GUJ93_ZPchr0006g40646</name>
</gene>
<dbReference type="PANTHER" id="PTHR46261">
    <property type="entry name" value="HIGH MOBILITY GROUP B PROTEIN 4-RELATED"/>
    <property type="match status" value="1"/>
</dbReference>
<protein>
    <recommendedName>
        <fullName evidence="6">HMG box domain-containing protein</fullName>
    </recommendedName>
</protein>
<organism evidence="7 8">
    <name type="scientific">Zizania palustris</name>
    <name type="common">Northern wild rice</name>
    <dbReference type="NCBI Taxonomy" id="103762"/>
    <lineage>
        <taxon>Eukaryota</taxon>
        <taxon>Viridiplantae</taxon>
        <taxon>Streptophyta</taxon>
        <taxon>Embryophyta</taxon>
        <taxon>Tracheophyta</taxon>
        <taxon>Spermatophyta</taxon>
        <taxon>Magnoliopsida</taxon>
        <taxon>Liliopsida</taxon>
        <taxon>Poales</taxon>
        <taxon>Poaceae</taxon>
        <taxon>BOP clade</taxon>
        <taxon>Oryzoideae</taxon>
        <taxon>Oryzeae</taxon>
        <taxon>Zizaniinae</taxon>
        <taxon>Zizania</taxon>
    </lineage>
</organism>
<reference evidence="7" key="1">
    <citation type="journal article" date="2021" name="bioRxiv">
        <title>Whole Genome Assembly and Annotation of Northern Wild Rice, Zizania palustris L., Supports a Whole Genome Duplication in the Zizania Genus.</title>
        <authorList>
            <person name="Haas M."/>
            <person name="Kono T."/>
            <person name="Macchietto M."/>
            <person name="Millas R."/>
            <person name="McGilp L."/>
            <person name="Shao M."/>
            <person name="Duquette J."/>
            <person name="Hirsch C.N."/>
            <person name="Kimball J."/>
        </authorList>
    </citation>
    <scope>NUCLEOTIDE SEQUENCE</scope>
    <source>
        <tissue evidence="7">Fresh leaf tissue</tissue>
    </source>
</reference>
<dbReference type="Proteomes" id="UP000729402">
    <property type="component" value="Unassembled WGS sequence"/>
</dbReference>
<dbReference type="EMBL" id="JAAALK010000283">
    <property type="protein sequence ID" value="KAG8071781.1"/>
    <property type="molecule type" value="Genomic_DNA"/>
</dbReference>
<evidence type="ECO:0000313" key="7">
    <source>
        <dbReference type="EMBL" id="KAG8071781.1"/>
    </source>
</evidence>
<feature type="compositionally biased region" description="Basic residues" evidence="5">
    <location>
        <begin position="22"/>
        <end position="35"/>
    </location>
</feature>
<evidence type="ECO:0000256" key="1">
    <source>
        <dbReference type="ARBA" id="ARBA00004123"/>
    </source>
</evidence>